<evidence type="ECO:0000313" key="1">
    <source>
        <dbReference type="EMBL" id="APC18165.1"/>
    </source>
</evidence>
<organism evidence="1 2">
    <name type="scientific">Pseudomonas frederiksbergensis</name>
    <dbReference type="NCBI Taxonomy" id="104087"/>
    <lineage>
        <taxon>Bacteria</taxon>
        <taxon>Pseudomonadati</taxon>
        <taxon>Pseudomonadota</taxon>
        <taxon>Gammaproteobacteria</taxon>
        <taxon>Pseudomonadales</taxon>
        <taxon>Pseudomonadaceae</taxon>
        <taxon>Pseudomonas</taxon>
    </lineage>
</organism>
<dbReference type="EMBL" id="CP017886">
    <property type="protein sequence ID" value="APC18165.1"/>
    <property type="molecule type" value="Genomic_DNA"/>
</dbReference>
<dbReference type="AlphaFoldDB" id="A0A1J0EPU5"/>
<accession>A0A1J0EPU5</accession>
<gene>
    <name evidence="1" type="ORF">BLL42_21460</name>
</gene>
<dbReference type="RefSeq" id="WP_071554095.1">
    <property type="nucleotide sequence ID" value="NZ_CP017886.1"/>
</dbReference>
<reference evidence="2" key="1">
    <citation type="submission" date="2016-10" db="EMBL/GenBank/DDBJ databases">
        <title>Pseudomonas frederiksbergensis ERGS4:02 complete genome.</title>
        <authorList>
            <person name="Kumar R."/>
            <person name="Acharya V."/>
            <person name="Singh D."/>
        </authorList>
    </citation>
    <scope>NUCLEOTIDE SEQUENCE [LARGE SCALE GENOMIC DNA]</scope>
    <source>
        <strain evidence="2">ERGS4:02</strain>
    </source>
</reference>
<dbReference type="GeneID" id="46910846"/>
<dbReference type="OrthoDB" id="6902927at2"/>
<dbReference type="Proteomes" id="UP000182567">
    <property type="component" value="Chromosome"/>
</dbReference>
<proteinExistence type="predicted"/>
<sequence length="113" mass="12791">MEYKKAEIVAHTGDGEKIRLSDIPFHFSPGERSPYIGADNSGGIVQRAGWLGLQTEAFQGWYGTHIIELTYPNGRDGDHVFEVKRNFKNPIQEDGWLWFPAMPLGVTPYSEHD</sequence>
<protein>
    <submittedName>
        <fullName evidence="1">Uncharacterized protein</fullName>
    </submittedName>
</protein>
<name>A0A1J0EPU5_9PSED</name>
<evidence type="ECO:0000313" key="2">
    <source>
        <dbReference type="Proteomes" id="UP000182567"/>
    </source>
</evidence>